<evidence type="ECO:0000313" key="2">
    <source>
        <dbReference type="EMBL" id="KAK1262504.1"/>
    </source>
</evidence>
<gene>
    <name evidence="2" type="ORF">QJS04_geneDACA001187</name>
</gene>
<feature type="region of interest" description="Disordered" evidence="1">
    <location>
        <begin position="1"/>
        <end position="22"/>
    </location>
</feature>
<evidence type="ECO:0000313" key="3">
    <source>
        <dbReference type="Proteomes" id="UP001179952"/>
    </source>
</evidence>
<name>A0AAV9AEE7_ACOGR</name>
<evidence type="ECO:0000256" key="1">
    <source>
        <dbReference type="SAM" id="MobiDB-lite"/>
    </source>
</evidence>
<reference evidence="2" key="1">
    <citation type="journal article" date="2023" name="Nat. Commun.">
        <title>Diploid and tetraploid genomes of Acorus and the evolution of monocots.</title>
        <authorList>
            <person name="Ma L."/>
            <person name="Liu K.W."/>
            <person name="Li Z."/>
            <person name="Hsiao Y.Y."/>
            <person name="Qi Y."/>
            <person name="Fu T."/>
            <person name="Tang G.D."/>
            <person name="Zhang D."/>
            <person name="Sun W.H."/>
            <person name="Liu D.K."/>
            <person name="Li Y."/>
            <person name="Chen G.Z."/>
            <person name="Liu X.D."/>
            <person name="Liao X.Y."/>
            <person name="Jiang Y.T."/>
            <person name="Yu X."/>
            <person name="Hao Y."/>
            <person name="Huang J."/>
            <person name="Zhao X.W."/>
            <person name="Ke S."/>
            <person name="Chen Y.Y."/>
            <person name="Wu W.L."/>
            <person name="Hsu J.L."/>
            <person name="Lin Y.F."/>
            <person name="Huang M.D."/>
            <person name="Li C.Y."/>
            <person name="Huang L."/>
            <person name="Wang Z.W."/>
            <person name="Zhao X."/>
            <person name="Zhong W.Y."/>
            <person name="Peng D.H."/>
            <person name="Ahmad S."/>
            <person name="Lan S."/>
            <person name="Zhang J.S."/>
            <person name="Tsai W.C."/>
            <person name="Van de Peer Y."/>
            <person name="Liu Z.J."/>
        </authorList>
    </citation>
    <scope>NUCLEOTIDE SEQUENCE</scope>
    <source>
        <strain evidence="2">SCP</strain>
    </source>
</reference>
<proteinExistence type="predicted"/>
<protein>
    <submittedName>
        <fullName evidence="2">Uncharacterized protein</fullName>
    </submittedName>
</protein>
<sequence length="80" mass="8378">MVGGRTVLPLRDREPGEGEQGEVVADAKRELMVLLMYKLKVDLPPSNPPGPPPRKCTVGCPNLDALLGGGVPCASVTELA</sequence>
<dbReference type="Proteomes" id="UP001179952">
    <property type="component" value="Unassembled WGS sequence"/>
</dbReference>
<comment type="caution">
    <text evidence="2">The sequence shown here is derived from an EMBL/GenBank/DDBJ whole genome shotgun (WGS) entry which is preliminary data.</text>
</comment>
<dbReference type="AlphaFoldDB" id="A0AAV9AEE7"/>
<keyword evidence="3" id="KW-1185">Reference proteome</keyword>
<dbReference type="EMBL" id="JAUJYN010000010">
    <property type="protein sequence ID" value="KAK1262504.1"/>
    <property type="molecule type" value="Genomic_DNA"/>
</dbReference>
<organism evidence="2 3">
    <name type="scientific">Acorus gramineus</name>
    <name type="common">Dwarf sweet flag</name>
    <dbReference type="NCBI Taxonomy" id="55184"/>
    <lineage>
        <taxon>Eukaryota</taxon>
        <taxon>Viridiplantae</taxon>
        <taxon>Streptophyta</taxon>
        <taxon>Embryophyta</taxon>
        <taxon>Tracheophyta</taxon>
        <taxon>Spermatophyta</taxon>
        <taxon>Magnoliopsida</taxon>
        <taxon>Liliopsida</taxon>
        <taxon>Acoraceae</taxon>
        <taxon>Acorus</taxon>
    </lineage>
</organism>
<reference evidence="2" key="2">
    <citation type="submission" date="2023-06" db="EMBL/GenBank/DDBJ databases">
        <authorList>
            <person name="Ma L."/>
            <person name="Liu K.-W."/>
            <person name="Li Z."/>
            <person name="Hsiao Y.-Y."/>
            <person name="Qi Y."/>
            <person name="Fu T."/>
            <person name="Tang G."/>
            <person name="Zhang D."/>
            <person name="Sun W.-H."/>
            <person name="Liu D.-K."/>
            <person name="Li Y."/>
            <person name="Chen G.-Z."/>
            <person name="Liu X.-D."/>
            <person name="Liao X.-Y."/>
            <person name="Jiang Y.-T."/>
            <person name="Yu X."/>
            <person name="Hao Y."/>
            <person name="Huang J."/>
            <person name="Zhao X.-W."/>
            <person name="Ke S."/>
            <person name="Chen Y.-Y."/>
            <person name="Wu W.-L."/>
            <person name="Hsu J.-L."/>
            <person name="Lin Y.-F."/>
            <person name="Huang M.-D."/>
            <person name="Li C.-Y."/>
            <person name="Huang L."/>
            <person name="Wang Z.-W."/>
            <person name="Zhao X."/>
            <person name="Zhong W.-Y."/>
            <person name="Peng D.-H."/>
            <person name="Ahmad S."/>
            <person name="Lan S."/>
            <person name="Zhang J.-S."/>
            <person name="Tsai W.-C."/>
            <person name="Van De Peer Y."/>
            <person name="Liu Z.-J."/>
        </authorList>
    </citation>
    <scope>NUCLEOTIDE SEQUENCE</scope>
    <source>
        <strain evidence="2">SCP</strain>
        <tissue evidence="2">Leaves</tissue>
    </source>
</reference>
<accession>A0AAV9AEE7</accession>